<dbReference type="AlphaFoldDB" id="A0A074YZS2"/>
<feature type="non-terminal residue" evidence="3">
    <location>
        <position position="1"/>
    </location>
</feature>
<dbReference type="Pfam" id="PF25340">
    <property type="entry name" value="BCD_RFX"/>
    <property type="match status" value="1"/>
</dbReference>
<dbReference type="GeneID" id="20330084"/>
<dbReference type="OrthoDB" id="10056949at2759"/>
<dbReference type="EMBL" id="KL599006">
    <property type="protein sequence ID" value="KER18643.1"/>
    <property type="molecule type" value="Genomic_DNA"/>
</dbReference>
<reference evidence="3 4" key="1">
    <citation type="submission" date="2013-11" db="EMBL/GenBank/DDBJ databases">
        <title>Opisthorchis viverrini - life in the bile duct.</title>
        <authorList>
            <person name="Young N.D."/>
            <person name="Nagarajan N."/>
            <person name="Lin S.J."/>
            <person name="Korhonen P.K."/>
            <person name="Jex A.R."/>
            <person name="Hall R.S."/>
            <person name="Safavi-Hemami H."/>
            <person name="Kaewkong W."/>
            <person name="Bertrand D."/>
            <person name="Gao S."/>
            <person name="Seet Q."/>
            <person name="Wongkham S."/>
            <person name="Teh B.T."/>
            <person name="Wongkham C."/>
            <person name="Intapan P.M."/>
            <person name="Maleewong W."/>
            <person name="Yang X."/>
            <person name="Hu M."/>
            <person name="Wang Z."/>
            <person name="Hofmann A."/>
            <person name="Sternberg P.W."/>
            <person name="Tan P."/>
            <person name="Wang J."/>
            <person name="Gasser R.B."/>
        </authorList>
    </citation>
    <scope>NUCLEOTIDE SEQUENCE [LARGE SCALE GENOMIC DNA]</scope>
</reference>
<evidence type="ECO:0000259" key="1">
    <source>
        <dbReference type="Pfam" id="PF25340"/>
    </source>
</evidence>
<dbReference type="KEGG" id="ovi:T265_15876"/>
<protein>
    <recommendedName>
        <fullName evidence="1">RFX1-4/6/8-like BCD domain-containing protein</fullName>
    </recommendedName>
</protein>
<dbReference type="CTD" id="20330041"/>
<dbReference type="EMBL" id="KL598488">
    <property type="protein sequence ID" value="KER18707.1"/>
    <property type="molecule type" value="Genomic_DNA"/>
</dbReference>
<proteinExistence type="predicted"/>
<evidence type="ECO:0000313" key="2">
    <source>
        <dbReference type="EMBL" id="KER18643.1"/>
    </source>
</evidence>
<feature type="domain" description="RFX1-4/6/8-like BCD" evidence="1">
    <location>
        <begin position="2"/>
        <end position="67"/>
    </location>
</feature>
<gene>
    <name evidence="3" type="ORF">T265_15876</name>
    <name evidence="2" type="ORF">T265_15919</name>
</gene>
<sequence length="68" mass="7562">PYLRSAIRQFPANLANAKLTTLSGFTKGLRRALGLSHLSQAVLTVIKDADRMRQMVHDITKLDLVSIE</sequence>
<accession>A0A074YZS2</accession>
<feature type="non-terminal residue" evidence="3">
    <location>
        <position position="68"/>
    </location>
</feature>
<dbReference type="RefSeq" id="XP_009177546.1">
    <property type="nucleotide sequence ID" value="XM_009179282.1"/>
</dbReference>
<keyword evidence="4" id="KW-1185">Reference proteome</keyword>
<evidence type="ECO:0000313" key="4">
    <source>
        <dbReference type="Proteomes" id="UP000054324"/>
    </source>
</evidence>
<organism evidence="3 4">
    <name type="scientific">Opisthorchis viverrini</name>
    <name type="common">Southeast Asian liver fluke</name>
    <dbReference type="NCBI Taxonomy" id="6198"/>
    <lineage>
        <taxon>Eukaryota</taxon>
        <taxon>Metazoa</taxon>
        <taxon>Spiralia</taxon>
        <taxon>Lophotrochozoa</taxon>
        <taxon>Platyhelminthes</taxon>
        <taxon>Trematoda</taxon>
        <taxon>Digenea</taxon>
        <taxon>Opisthorchiida</taxon>
        <taxon>Opisthorchiata</taxon>
        <taxon>Opisthorchiidae</taxon>
        <taxon>Opisthorchis</taxon>
    </lineage>
</organism>
<dbReference type="KEGG" id="ovi:T265_15919"/>
<dbReference type="InterPro" id="IPR057321">
    <property type="entry name" value="RFX1-4/6/8-like_BCD"/>
</dbReference>
<name>A0A074YZS2_OPIVI</name>
<dbReference type="CTD" id="20330084"/>
<evidence type="ECO:0000313" key="3">
    <source>
        <dbReference type="EMBL" id="KER18707.1"/>
    </source>
</evidence>
<dbReference type="RefSeq" id="XP_009177610.1">
    <property type="nucleotide sequence ID" value="XM_009179346.1"/>
</dbReference>
<dbReference type="GeneID" id="20330041"/>
<dbReference type="STRING" id="6198.A0A074YZS2"/>
<dbReference type="Proteomes" id="UP000054324">
    <property type="component" value="Unassembled WGS sequence"/>
</dbReference>